<evidence type="ECO:0000256" key="1">
    <source>
        <dbReference type="ARBA" id="ARBA00022676"/>
    </source>
</evidence>
<dbReference type="EMBL" id="BSSV01000001">
    <property type="protein sequence ID" value="GLX83828.1"/>
    <property type="molecule type" value="Genomic_DNA"/>
</dbReference>
<name>A0ABQ6H6R2_9GAMM</name>
<evidence type="ECO:0000313" key="4">
    <source>
        <dbReference type="Proteomes" id="UP001157134"/>
    </source>
</evidence>
<dbReference type="CDD" id="cd03789">
    <property type="entry name" value="GT9_LPS_heptosyltransferase"/>
    <property type="match status" value="1"/>
</dbReference>
<organism evidence="3 4">
    <name type="scientific">Thalassotalea loyana</name>
    <dbReference type="NCBI Taxonomy" id="280483"/>
    <lineage>
        <taxon>Bacteria</taxon>
        <taxon>Pseudomonadati</taxon>
        <taxon>Pseudomonadota</taxon>
        <taxon>Gammaproteobacteria</taxon>
        <taxon>Alteromonadales</taxon>
        <taxon>Colwelliaceae</taxon>
        <taxon>Thalassotalea</taxon>
    </lineage>
</organism>
<sequence>MLGQSTVPKKICILRLSAIGDVCHAVAMVQYIQRYSPDSEITWIVGKIEAQLLKGMPGVRFVVFDKKAGLQGYKDLKQALNDEQFDVLLHMQVALRASIASLMIKAKVKIGFDKARAKEGQWLFTNRRVNAQSEPHVAEGFMAFAQALGLPEAKPTWHIDMLEQDISWAEQAIRGDKPIAILCPAASKAERNWHSKGYAQVADSLIDRGFTVAICGGPTALEQKLAADIEEAMQHHAINLIGKTSLKQLHALLKRAHMVIAPDTGPAHMAVTVGTPVVGLYAHSNPMRTGPYLSQDFVVSAYQRHIESQQGKSLAQIPWGTRAKGETLMNDILVEDVLNKVNALIAHHYPELI</sequence>
<dbReference type="PANTHER" id="PTHR30160:SF21">
    <property type="entry name" value="LIPOPOLYSACCHARIDE CORE HEPTOSYLTRANSFERASE OPSX"/>
    <property type="match status" value="1"/>
</dbReference>
<dbReference type="SUPFAM" id="SSF53756">
    <property type="entry name" value="UDP-Glycosyltransferase/glycogen phosphorylase"/>
    <property type="match status" value="1"/>
</dbReference>
<keyword evidence="2 3" id="KW-0808">Transferase</keyword>
<protein>
    <submittedName>
        <fullName evidence="3">Glycosyl transferase</fullName>
    </submittedName>
</protein>
<keyword evidence="1" id="KW-0328">Glycosyltransferase</keyword>
<reference evidence="3 4" key="1">
    <citation type="submission" date="2023-03" db="EMBL/GenBank/DDBJ databases">
        <title>Thalassotalea loyana LMG 22536T draft genome sequence.</title>
        <authorList>
            <person name="Sawabe T."/>
        </authorList>
    </citation>
    <scope>NUCLEOTIDE SEQUENCE [LARGE SCALE GENOMIC DNA]</scope>
    <source>
        <strain evidence="3 4">LMG 22536</strain>
    </source>
</reference>
<dbReference type="GO" id="GO:0016740">
    <property type="term" value="F:transferase activity"/>
    <property type="evidence" value="ECO:0007669"/>
    <property type="project" value="UniProtKB-KW"/>
</dbReference>
<dbReference type="Pfam" id="PF01075">
    <property type="entry name" value="Glyco_transf_9"/>
    <property type="match status" value="1"/>
</dbReference>
<proteinExistence type="predicted"/>
<dbReference type="InterPro" id="IPR051199">
    <property type="entry name" value="LPS_LOS_Heptosyltrfase"/>
</dbReference>
<comment type="caution">
    <text evidence="3">The sequence shown here is derived from an EMBL/GenBank/DDBJ whole genome shotgun (WGS) entry which is preliminary data.</text>
</comment>
<accession>A0ABQ6H6R2</accession>
<evidence type="ECO:0000313" key="3">
    <source>
        <dbReference type="EMBL" id="GLX83828.1"/>
    </source>
</evidence>
<dbReference type="PANTHER" id="PTHR30160">
    <property type="entry name" value="TETRAACYLDISACCHARIDE 4'-KINASE-RELATED"/>
    <property type="match status" value="1"/>
</dbReference>
<gene>
    <name evidence="3" type="primary">waaC</name>
    <name evidence="3" type="ORF">tloyanaT_00800</name>
</gene>
<dbReference type="InterPro" id="IPR002201">
    <property type="entry name" value="Glyco_trans_9"/>
</dbReference>
<dbReference type="Gene3D" id="3.40.50.2000">
    <property type="entry name" value="Glycogen Phosphorylase B"/>
    <property type="match status" value="2"/>
</dbReference>
<evidence type="ECO:0000256" key="2">
    <source>
        <dbReference type="ARBA" id="ARBA00022679"/>
    </source>
</evidence>
<dbReference type="RefSeq" id="WP_284295357.1">
    <property type="nucleotide sequence ID" value="NZ_BSSV01000001.1"/>
</dbReference>
<dbReference type="Proteomes" id="UP001157134">
    <property type="component" value="Unassembled WGS sequence"/>
</dbReference>
<keyword evidence="4" id="KW-1185">Reference proteome</keyword>